<dbReference type="InterPro" id="IPR011060">
    <property type="entry name" value="RibuloseP-bd_barrel"/>
</dbReference>
<dbReference type="RefSeq" id="WP_354435091.1">
    <property type="nucleotide sequence ID" value="NZ_JBEPLY010000012.1"/>
</dbReference>
<dbReference type="InterPro" id="IPR013785">
    <property type="entry name" value="Aldolase_TIM"/>
</dbReference>
<protein>
    <recommendedName>
        <fullName evidence="4">N-acylglucosamine-6-phosphate 2-epimerase</fullName>
        <ecNumber evidence="4">5.1.3.9</ecNumber>
    </recommendedName>
</protein>
<dbReference type="SUPFAM" id="SSF51366">
    <property type="entry name" value="Ribulose-phoshate binding barrel"/>
    <property type="match status" value="1"/>
</dbReference>
<evidence type="ECO:0000256" key="4">
    <source>
        <dbReference type="ARBA" id="ARBA00013180"/>
    </source>
</evidence>
<proteinExistence type="predicted"/>
<evidence type="ECO:0000313" key="6">
    <source>
        <dbReference type="EMBL" id="MET3601274.1"/>
    </source>
</evidence>
<dbReference type="Proteomes" id="UP001549164">
    <property type="component" value="Unassembled WGS sequence"/>
</dbReference>
<organism evidence="6 7">
    <name type="scientific">Martelella mangrovi</name>
    <dbReference type="NCBI Taxonomy" id="1397477"/>
    <lineage>
        <taxon>Bacteria</taxon>
        <taxon>Pseudomonadati</taxon>
        <taxon>Pseudomonadota</taxon>
        <taxon>Alphaproteobacteria</taxon>
        <taxon>Hyphomicrobiales</taxon>
        <taxon>Aurantimonadaceae</taxon>
        <taxon>Martelella</taxon>
    </lineage>
</organism>
<name>A0ABV2IEN5_9HYPH</name>
<evidence type="ECO:0000256" key="1">
    <source>
        <dbReference type="ARBA" id="ARBA00000056"/>
    </source>
</evidence>
<dbReference type="Gene3D" id="3.20.20.70">
    <property type="entry name" value="Aldolase class I"/>
    <property type="match status" value="1"/>
</dbReference>
<comment type="function">
    <text evidence="2">Converts N-acetylmannosamine-6-phosphate (ManNAc-6-P) to N-acetylglucosamine-6-phosphate (GlcNAc-6-P).</text>
</comment>
<keyword evidence="7" id="KW-1185">Reference proteome</keyword>
<dbReference type="EC" id="5.1.3.9" evidence="4"/>
<evidence type="ECO:0000313" key="7">
    <source>
        <dbReference type="Proteomes" id="UP001549164"/>
    </source>
</evidence>
<evidence type="ECO:0000256" key="5">
    <source>
        <dbReference type="ARBA" id="ARBA00023277"/>
    </source>
</evidence>
<comment type="caution">
    <text evidence="6">The sequence shown here is derived from an EMBL/GenBank/DDBJ whole genome shotgun (WGS) entry which is preliminary data.</text>
</comment>
<accession>A0ABV2IEN5</accession>
<keyword evidence="5" id="KW-0119">Carbohydrate metabolism</keyword>
<gene>
    <name evidence="6" type="ORF">ABID12_003230</name>
</gene>
<comment type="pathway">
    <text evidence="3">Amino-sugar metabolism; N-acetylneuraminate degradation; D-fructose 6-phosphate from N-acetylneuraminate: step 3/5.</text>
</comment>
<comment type="catalytic activity">
    <reaction evidence="1">
        <text>an N-acyl-D-glucosamine 6-phosphate = an N-acyl-D-mannosamine 6-phosphate</text>
        <dbReference type="Rhea" id="RHEA:23932"/>
        <dbReference type="ChEBI" id="CHEBI:57599"/>
        <dbReference type="ChEBI" id="CHEBI:57666"/>
        <dbReference type="EC" id="5.1.3.9"/>
    </reaction>
</comment>
<dbReference type="EMBL" id="JBEPLY010000012">
    <property type="protein sequence ID" value="MET3601274.1"/>
    <property type="molecule type" value="Genomic_DNA"/>
</dbReference>
<evidence type="ECO:0000256" key="3">
    <source>
        <dbReference type="ARBA" id="ARBA00005081"/>
    </source>
</evidence>
<reference evidence="6 7" key="1">
    <citation type="submission" date="2024-06" db="EMBL/GenBank/DDBJ databases">
        <title>Genomic Encyclopedia of Type Strains, Phase IV (KMG-IV): sequencing the most valuable type-strain genomes for metagenomic binning, comparative biology and taxonomic classification.</title>
        <authorList>
            <person name="Goeker M."/>
        </authorList>
    </citation>
    <scope>NUCLEOTIDE SEQUENCE [LARGE SCALE GENOMIC DNA]</scope>
    <source>
        <strain evidence="6 7">DSM 28102</strain>
    </source>
</reference>
<evidence type="ECO:0000256" key="2">
    <source>
        <dbReference type="ARBA" id="ARBA00002147"/>
    </source>
</evidence>
<dbReference type="Pfam" id="PF04131">
    <property type="entry name" value="NanE"/>
    <property type="match status" value="1"/>
</dbReference>
<dbReference type="InterPro" id="IPR007260">
    <property type="entry name" value="NanE"/>
</dbReference>
<sequence length="62" mass="6333">MAAVAAGATALRIETTGYVRAVRPKVSMPVIGIVNRDDVGGPEPEDPDIGLITAITAVTLSD</sequence>